<evidence type="ECO:0000313" key="2">
    <source>
        <dbReference type="Proteomes" id="UP000032721"/>
    </source>
</evidence>
<reference evidence="1 2" key="1">
    <citation type="submission" date="2013-07" db="EMBL/GenBank/DDBJ databases">
        <authorList>
            <person name="Genoscope - CEA"/>
        </authorList>
    </citation>
    <scope>NUCLEOTIDE SEQUENCE [LARGE SCALE GENOMIC DNA]</scope>
    <source>
        <strain evidence="2">FRM16 / DSM 17909</strain>
    </source>
</reference>
<dbReference type="AlphaFoldDB" id="A0A068QPX1"/>
<name>A0A068QPX1_9GAMM</name>
<dbReference type="Proteomes" id="UP000032721">
    <property type="component" value="Chromosome"/>
</dbReference>
<dbReference type="HOGENOM" id="CLU_2756929_0_0_6"/>
<organism evidence="1 2">
    <name type="scientific">Xenorhabdus doucetiae</name>
    <dbReference type="NCBI Taxonomy" id="351671"/>
    <lineage>
        <taxon>Bacteria</taxon>
        <taxon>Pseudomonadati</taxon>
        <taxon>Pseudomonadota</taxon>
        <taxon>Gammaproteobacteria</taxon>
        <taxon>Enterobacterales</taxon>
        <taxon>Morganellaceae</taxon>
        <taxon>Xenorhabdus</taxon>
    </lineage>
</organism>
<dbReference type="KEGG" id="xdo:XDD1_1393"/>
<dbReference type="EMBL" id="FO704550">
    <property type="protein sequence ID" value="CDG17092.1"/>
    <property type="molecule type" value="Genomic_DNA"/>
</dbReference>
<proteinExistence type="predicted"/>
<gene>
    <name evidence="1" type="ORF">XDD1_1393</name>
</gene>
<protein>
    <submittedName>
        <fullName evidence="1">Uncharacterized protein</fullName>
    </submittedName>
</protein>
<evidence type="ECO:0000313" key="1">
    <source>
        <dbReference type="EMBL" id="CDG17092.1"/>
    </source>
</evidence>
<sequence length="70" mass="7343">MRFNAWFAITCGRAISSRNLSREAVDETKPNRSGGMRIAKQFSVGSHTGTVNVAAGAIGGKPKAIPENPG</sequence>
<accession>A0A068QPX1</accession>